<organism evidence="6 7">
    <name type="scientific">Auxenochlorella protothecoides</name>
    <name type="common">Green microalga</name>
    <name type="synonym">Chlorella protothecoides</name>
    <dbReference type="NCBI Taxonomy" id="3075"/>
    <lineage>
        <taxon>Eukaryota</taxon>
        <taxon>Viridiplantae</taxon>
        <taxon>Chlorophyta</taxon>
        <taxon>core chlorophytes</taxon>
        <taxon>Trebouxiophyceae</taxon>
        <taxon>Chlorellales</taxon>
        <taxon>Chlorellaceae</taxon>
        <taxon>Auxenochlorella</taxon>
    </lineage>
</organism>
<dbReference type="Proteomes" id="UP000279271">
    <property type="component" value="Unassembled WGS sequence"/>
</dbReference>
<dbReference type="Pfam" id="PF09588">
    <property type="entry name" value="YqaJ"/>
    <property type="match status" value="1"/>
</dbReference>
<evidence type="ECO:0000313" key="7">
    <source>
        <dbReference type="Proteomes" id="UP000279271"/>
    </source>
</evidence>
<dbReference type="Pfam" id="PF01263">
    <property type="entry name" value="Aldose_epim"/>
    <property type="match status" value="1"/>
</dbReference>
<evidence type="ECO:0000256" key="2">
    <source>
        <dbReference type="ARBA" id="ARBA00023235"/>
    </source>
</evidence>
<dbReference type="InterPro" id="IPR019080">
    <property type="entry name" value="YqaJ_viral_recombinase"/>
</dbReference>
<dbReference type="SUPFAM" id="SSF52980">
    <property type="entry name" value="Restriction endonuclease-like"/>
    <property type="match status" value="1"/>
</dbReference>
<dbReference type="GO" id="GO:0030246">
    <property type="term" value="F:carbohydrate binding"/>
    <property type="evidence" value="ECO:0007669"/>
    <property type="project" value="InterPro"/>
</dbReference>
<evidence type="ECO:0000256" key="4">
    <source>
        <dbReference type="SAM" id="MobiDB-lite"/>
    </source>
</evidence>
<feature type="region of interest" description="Disordered" evidence="4">
    <location>
        <begin position="95"/>
        <end position="142"/>
    </location>
</feature>
<dbReference type="CDD" id="cd22343">
    <property type="entry name" value="PDDEXK_lambda_exonuclease-like"/>
    <property type="match status" value="1"/>
</dbReference>
<dbReference type="Gene3D" id="3.90.320.10">
    <property type="match status" value="1"/>
</dbReference>
<dbReference type="PANTHER" id="PTHR10091">
    <property type="entry name" value="ALDOSE-1-EPIMERASE"/>
    <property type="match status" value="1"/>
</dbReference>
<dbReference type="AlphaFoldDB" id="A0A3M7L3I8"/>
<keyword evidence="2" id="KW-0413">Isomerase</keyword>
<gene>
    <name evidence="6" type="ORF">APUTEX25_004102</name>
</gene>
<keyword evidence="3" id="KW-0119">Carbohydrate metabolism</keyword>
<evidence type="ECO:0000313" key="6">
    <source>
        <dbReference type="EMBL" id="RMZ57268.1"/>
    </source>
</evidence>
<evidence type="ECO:0000259" key="5">
    <source>
        <dbReference type="Pfam" id="PF09588"/>
    </source>
</evidence>
<dbReference type="NCBIfam" id="NF008277">
    <property type="entry name" value="PRK11055.1"/>
    <property type="match status" value="1"/>
</dbReference>
<accession>A0A3M7L3I8</accession>
<name>A0A3M7L3I8_AUXPR</name>
<dbReference type="InterPro" id="IPR008183">
    <property type="entry name" value="Aldose_1/G6P_1-epimerase"/>
</dbReference>
<feature type="domain" description="YqaJ viral recombinase" evidence="5">
    <location>
        <begin position="178"/>
        <end position="313"/>
    </location>
</feature>
<comment type="caution">
    <text evidence="6">The sequence shown here is derived from an EMBL/GenBank/DDBJ whole genome shotgun (WGS) entry which is preliminary data.</text>
</comment>
<comment type="similarity">
    <text evidence="1">Belongs to the aldose epimerase family.</text>
</comment>
<dbReference type="InterPro" id="IPR017482">
    <property type="entry name" value="Lambda-type_endonuclease"/>
</dbReference>
<dbReference type="CDD" id="cd09019">
    <property type="entry name" value="galactose_mutarotase_like"/>
    <property type="match status" value="1"/>
</dbReference>
<dbReference type="GO" id="GO:0033499">
    <property type="term" value="P:galactose catabolic process via UDP-galactose, Leloir pathway"/>
    <property type="evidence" value="ECO:0007669"/>
    <property type="project" value="TreeGrafter"/>
</dbReference>
<dbReference type="InterPro" id="IPR014718">
    <property type="entry name" value="GH-type_carb-bd"/>
</dbReference>
<feature type="non-terminal residue" evidence="6">
    <location>
        <position position="1"/>
    </location>
</feature>
<sequence>RVTSAAAPAVSASDPLLTQLTAALEWETRHGCANTLGSRGQAFCDWATAAMDSLGAREVAASTRLLGYEAAGAAQRLDTCRGLRAWVARATGNSATSALPDTEHAAAATPPPGMGASAPKSVGKNAGPARQPAAVPRGRNGLAIPSTEDFKVTFAAAAAAGAGLPPLAAVQSQGSQAWHEARSARLTASAFSKALGFYPGDRETLWKEKLGLLPPFQGNDATRWGTGAEARALQSYQRNTGYVVQGCTFAVKADDAVHGWLGASPDGLVEAGAGPPGLLEIKCPFNKGAPEEAWPPQHAIWYYMPQIQGQMEIMDREWCDLYVWTPANGAAAFRIPRDRAYWAACFDVLAEFWWAHVVPARLALDGGREEGLEGMAPPPQHPATDPGRLLALTMAHPIVLRNSNGTEVDILPLGAIIQRLRVADRDGQVADVVLGFDSETPYRDGTSPYMGAVVGRVANRIAKGQFELDGVTYKLNINNGPNSLHGGKVGFDKRDFTVKGNEQGKSVLLEYVSPDGEENYPGTVTVSVLYELTDANELRVTMKASADKPTPINLAQHTYWNLGGHESGTILDHQLTIQGDHYTPVDETQIPTGEIVPVAGTPFDFTTAQPVGQRIAKTEGGYDHNYVLFGLGPAAKDRVKDGAAFSVPQPAITLVDPASGRALEVCTTAPGVQVYSGNFLDGTLKGKAGVSYVKHAGLALETQGFPDAVNQPAFPSVVLRPGHEYVHALVYRFYTV</sequence>
<dbReference type="NCBIfam" id="TIGR03033">
    <property type="entry name" value="phage_rel_nuc"/>
    <property type="match status" value="1"/>
</dbReference>
<proteinExistence type="inferred from homology"/>
<dbReference type="InterPro" id="IPR047215">
    <property type="entry name" value="Galactose_mutarotase-like"/>
</dbReference>
<dbReference type="GO" id="GO:0004034">
    <property type="term" value="F:aldose 1-epimerase activity"/>
    <property type="evidence" value="ECO:0007669"/>
    <property type="project" value="TreeGrafter"/>
</dbReference>
<protein>
    <recommendedName>
        <fullName evidence="5">YqaJ viral recombinase domain-containing protein</fullName>
    </recommendedName>
</protein>
<dbReference type="GO" id="GO:0006281">
    <property type="term" value="P:DNA repair"/>
    <property type="evidence" value="ECO:0007669"/>
    <property type="project" value="UniProtKB-ARBA"/>
</dbReference>
<dbReference type="SUPFAM" id="SSF74650">
    <property type="entry name" value="Galactose mutarotase-like"/>
    <property type="match status" value="1"/>
</dbReference>
<dbReference type="InterPro" id="IPR011013">
    <property type="entry name" value="Gal_mutarotase_sf_dom"/>
</dbReference>
<dbReference type="Gene3D" id="2.70.98.10">
    <property type="match status" value="1"/>
</dbReference>
<dbReference type="GO" id="GO:0006006">
    <property type="term" value="P:glucose metabolic process"/>
    <property type="evidence" value="ECO:0007669"/>
    <property type="project" value="TreeGrafter"/>
</dbReference>
<dbReference type="PANTHER" id="PTHR10091:SF0">
    <property type="entry name" value="GALACTOSE MUTAROTASE"/>
    <property type="match status" value="1"/>
</dbReference>
<dbReference type="InterPro" id="IPR011335">
    <property type="entry name" value="Restrct_endonuc-II-like"/>
</dbReference>
<evidence type="ECO:0000256" key="1">
    <source>
        <dbReference type="ARBA" id="ARBA00006206"/>
    </source>
</evidence>
<dbReference type="EMBL" id="QOKY01000128">
    <property type="protein sequence ID" value="RMZ57268.1"/>
    <property type="molecule type" value="Genomic_DNA"/>
</dbReference>
<reference evidence="7" key="1">
    <citation type="journal article" date="2018" name="Algal Res.">
        <title>Characterization of plant carbon substrate utilization by Auxenochlorella protothecoides.</title>
        <authorList>
            <person name="Vogler B.W."/>
            <person name="Starkenburg S.R."/>
            <person name="Sudasinghe N."/>
            <person name="Schambach J.Y."/>
            <person name="Rollin J.A."/>
            <person name="Pattathil S."/>
            <person name="Barry A.N."/>
        </authorList>
    </citation>
    <scope>NUCLEOTIDE SEQUENCE [LARGE SCALE GENOMIC DNA]</scope>
    <source>
        <strain evidence="7">UTEX 25</strain>
    </source>
</reference>
<evidence type="ECO:0000256" key="3">
    <source>
        <dbReference type="ARBA" id="ARBA00023277"/>
    </source>
</evidence>
<dbReference type="InterPro" id="IPR011604">
    <property type="entry name" value="PDDEXK-like_dom_sf"/>
</dbReference>